<name>A0A2P8DI08_9ACTN</name>
<comment type="caution">
    <text evidence="3">The sequence shown here is derived from an EMBL/GenBank/DDBJ whole genome shotgun (WGS) entry which is preliminary data.</text>
</comment>
<dbReference type="EMBL" id="PYGA01000010">
    <property type="protein sequence ID" value="PSK96855.1"/>
    <property type="molecule type" value="Genomic_DNA"/>
</dbReference>
<feature type="domain" description="DUF418" evidence="2">
    <location>
        <begin position="243"/>
        <end position="395"/>
    </location>
</feature>
<evidence type="ECO:0000313" key="4">
    <source>
        <dbReference type="Proteomes" id="UP000240542"/>
    </source>
</evidence>
<feature type="transmembrane region" description="Helical" evidence="1">
    <location>
        <begin position="220"/>
        <end position="239"/>
    </location>
</feature>
<feature type="transmembrane region" description="Helical" evidence="1">
    <location>
        <begin position="360"/>
        <end position="381"/>
    </location>
</feature>
<accession>A0A2P8DI08</accession>
<feature type="transmembrane region" description="Helical" evidence="1">
    <location>
        <begin position="166"/>
        <end position="189"/>
    </location>
</feature>
<dbReference type="InterPro" id="IPR007349">
    <property type="entry name" value="DUF418"/>
</dbReference>
<dbReference type="Pfam" id="PF04235">
    <property type="entry name" value="DUF418"/>
    <property type="match status" value="1"/>
</dbReference>
<evidence type="ECO:0000259" key="2">
    <source>
        <dbReference type="Pfam" id="PF04235"/>
    </source>
</evidence>
<keyword evidence="1" id="KW-0812">Transmembrane</keyword>
<evidence type="ECO:0000256" key="1">
    <source>
        <dbReference type="SAM" id="Phobius"/>
    </source>
</evidence>
<feature type="transmembrane region" description="Helical" evidence="1">
    <location>
        <begin position="260"/>
        <end position="279"/>
    </location>
</feature>
<gene>
    <name evidence="3" type="ORF">CLV63_110154</name>
</gene>
<keyword evidence="1" id="KW-0472">Membrane</keyword>
<dbReference type="OrthoDB" id="9807744at2"/>
<feature type="transmembrane region" description="Helical" evidence="1">
    <location>
        <begin position="131"/>
        <end position="154"/>
    </location>
</feature>
<dbReference type="InterPro" id="IPR052529">
    <property type="entry name" value="Bact_Transport_Assoc"/>
</dbReference>
<feature type="transmembrane region" description="Helical" evidence="1">
    <location>
        <begin position="291"/>
        <end position="308"/>
    </location>
</feature>
<keyword evidence="4" id="KW-1185">Reference proteome</keyword>
<dbReference type="AlphaFoldDB" id="A0A2P8DI08"/>
<proteinExistence type="predicted"/>
<dbReference type="PANTHER" id="PTHR30590">
    <property type="entry name" value="INNER MEMBRANE PROTEIN"/>
    <property type="match status" value="1"/>
</dbReference>
<sequence>MDAIRAPATETDAPPAPRRLPLLDVLRGVAILGTLGTNIWIFTHPGGELGFFADASAVSPLPDPGAPVTAAALVEAAVRFAANGKFLALLTVLFGVGVAIQYRSAAKRGLPWPGPYKWRALLLFAEGTVHFVFVFAFDVLMGYAVVALVVAWLLGRSDRAQRVVMYTAGAAHVALMALLSAGAVATGAISGSPEPDPSVNALFASADYPGQIMSRLDNVVGLRTEPVLCFLLLLFLFLLGTRLLRAGAFEPGERGRALRARMALIGIGAGLPLNIATTLAGPDMMVLDRWAAAPVLAVGYIGVVGLVLDRVRTPGPASRALASLGRCALSGYVLQNVLGAVLCYGIGFGLATTFAGSGPWWVLALLAGMCAALLAGATLWLRFFEQGPLEAGQKWLLARVPRRGSRA</sequence>
<dbReference type="RefSeq" id="WP_106583742.1">
    <property type="nucleotide sequence ID" value="NZ_PYGA01000010.1"/>
</dbReference>
<dbReference type="Proteomes" id="UP000240542">
    <property type="component" value="Unassembled WGS sequence"/>
</dbReference>
<keyword evidence="1" id="KW-1133">Transmembrane helix</keyword>
<evidence type="ECO:0000313" key="3">
    <source>
        <dbReference type="EMBL" id="PSK96855.1"/>
    </source>
</evidence>
<organism evidence="3 4">
    <name type="scientific">Murinocardiopsis flavida</name>
    <dbReference type="NCBI Taxonomy" id="645275"/>
    <lineage>
        <taxon>Bacteria</taxon>
        <taxon>Bacillati</taxon>
        <taxon>Actinomycetota</taxon>
        <taxon>Actinomycetes</taxon>
        <taxon>Streptosporangiales</taxon>
        <taxon>Nocardiopsidaceae</taxon>
        <taxon>Murinocardiopsis</taxon>
    </lineage>
</organism>
<reference evidence="3 4" key="1">
    <citation type="submission" date="2018-03" db="EMBL/GenBank/DDBJ databases">
        <title>Genomic Encyclopedia of Archaeal and Bacterial Type Strains, Phase II (KMG-II): from individual species to whole genera.</title>
        <authorList>
            <person name="Goeker M."/>
        </authorList>
    </citation>
    <scope>NUCLEOTIDE SEQUENCE [LARGE SCALE GENOMIC DNA]</scope>
    <source>
        <strain evidence="3 4">DSM 45312</strain>
    </source>
</reference>
<feature type="transmembrane region" description="Helical" evidence="1">
    <location>
        <begin position="329"/>
        <end position="354"/>
    </location>
</feature>
<protein>
    <recommendedName>
        <fullName evidence="2">DUF418 domain-containing protein</fullName>
    </recommendedName>
</protein>
<dbReference type="PANTHER" id="PTHR30590:SF2">
    <property type="entry name" value="INNER MEMBRANE PROTEIN"/>
    <property type="match status" value="1"/>
</dbReference>
<feature type="transmembrane region" description="Helical" evidence="1">
    <location>
        <begin position="86"/>
        <end position="105"/>
    </location>
</feature>